<dbReference type="InterPro" id="IPR018385">
    <property type="entry name" value="C4_dicarb_anaerob_car-like"/>
</dbReference>
<accession>I5CA03</accession>
<evidence type="ECO:0000256" key="4">
    <source>
        <dbReference type="ARBA" id="ARBA00022989"/>
    </source>
</evidence>
<feature type="transmembrane region" description="Helical" evidence="6">
    <location>
        <begin position="193"/>
        <end position="212"/>
    </location>
</feature>
<dbReference type="Pfam" id="PF03606">
    <property type="entry name" value="DcuC"/>
    <property type="match status" value="1"/>
</dbReference>
<dbReference type="PANTHER" id="PTHR43652">
    <property type="entry name" value="BASIC AMINO ACID ANTIPORTER YFCC-RELATED"/>
    <property type="match status" value="1"/>
</dbReference>
<sequence>MKLSFPHPLLIMLFFVALAAFLTHLIPAGSYERVLDEGTGRMVVVEGSYRTVDATPVGLGQLFLSIPEGIIAGAEVVVLILIIGGAFYLVEQTGAFQAGLESLIRRFDQATSYLLTLVGLLFGAAGVLNGLQEEIIAMVPVLMLLCRKIGYTRTAGVAISLGSSLIGGAFGPANPFSVLIAQNLAELPLFSAAGFRLLLLAGALSFWIVYVIRTGKDPKFVAEPKEEVARGLARHHAVILLLVALTFGILVFGLTRLDWDYNEMSALFFAMGLLCGLIGKLGWNGTAKAYTAGFAELVFAGVIVGLARSIYLVLEKGMIIDSIIFGLFTPLEELPVALSAVGMLLAQALLHIPIPSTSGQAVLTMPLLTPIADLIGLSRQVMVLSYQYGAGIMDMVTPSNGGLMAILAASGLSYKEWMAYAWKPILVIFLIALTGVLLGVFLGI</sequence>
<dbReference type="PANTHER" id="PTHR43652:SF2">
    <property type="entry name" value="BASIC AMINO ACID ANTIPORTER YFCC-RELATED"/>
    <property type="match status" value="1"/>
</dbReference>
<evidence type="ECO:0000256" key="2">
    <source>
        <dbReference type="ARBA" id="ARBA00022475"/>
    </source>
</evidence>
<dbReference type="InterPro" id="IPR051679">
    <property type="entry name" value="DASS-Related_Transporters"/>
</dbReference>
<keyword evidence="2" id="KW-1003">Cell membrane</keyword>
<protein>
    <submittedName>
        <fullName evidence="7">YcgA</fullName>
    </submittedName>
</protein>
<dbReference type="EMBL" id="AJYA01000002">
    <property type="protein sequence ID" value="EIM78655.1"/>
    <property type="molecule type" value="Genomic_DNA"/>
</dbReference>
<dbReference type="AlphaFoldDB" id="I5CA03"/>
<evidence type="ECO:0000313" key="7">
    <source>
        <dbReference type="EMBL" id="EIM78655.1"/>
    </source>
</evidence>
<dbReference type="RefSeq" id="WP_009053204.1">
    <property type="nucleotide sequence ID" value="NZ_AJYA01000002.1"/>
</dbReference>
<feature type="transmembrane region" description="Helical" evidence="6">
    <location>
        <begin position="289"/>
        <end position="314"/>
    </location>
</feature>
<evidence type="ECO:0000256" key="5">
    <source>
        <dbReference type="ARBA" id="ARBA00023136"/>
    </source>
</evidence>
<keyword evidence="5 6" id="KW-0472">Membrane</keyword>
<evidence type="ECO:0000256" key="3">
    <source>
        <dbReference type="ARBA" id="ARBA00022692"/>
    </source>
</evidence>
<dbReference type="Proteomes" id="UP000005551">
    <property type="component" value="Unassembled WGS sequence"/>
</dbReference>
<feature type="transmembrane region" description="Helical" evidence="6">
    <location>
        <begin position="151"/>
        <end position="172"/>
    </location>
</feature>
<feature type="transmembrane region" description="Helical" evidence="6">
    <location>
        <begin position="266"/>
        <end position="283"/>
    </location>
</feature>
<proteinExistence type="predicted"/>
<organism evidence="7 8">
    <name type="scientific">Nitritalea halalkaliphila LW7</name>
    <dbReference type="NCBI Taxonomy" id="1189621"/>
    <lineage>
        <taxon>Bacteria</taxon>
        <taxon>Pseudomonadati</taxon>
        <taxon>Bacteroidota</taxon>
        <taxon>Cytophagia</taxon>
        <taxon>Cytophagales</taxon>
        <taxon>Cyclobacteriaceae</taxon>
        <taxon>Nitritalea</taxon>
    </lineage>
</organism>
<gene>
    <name evidence="7" type="ORF">A3SI_01096</name>
</gene>
<dbReference type="PATRIC" id="fig|1189621.3.peg.223"/>
<feature type="transmembrane region" description="Helical" evidence="6">
    <location>
        <begin position="232"/>
        <end position="254"/>
    </location>
</feature>
<comment type="caution">
    <text evidence="7">The sequence shown here is derived from an EMBL/GenBank/DDBJ whole genome shotgun (WGS) entry which is preliminary data.</text>
</comment>
<feature type="transmembrane region" description="Helical" evidence="6">
    <location>
        <begin position="420"/>
        <end position="442"/>
    </location>
</feature>
<dbReference type="GO" id="GO:0005886">
    <property type="term" value="C:plasma membrane"/>
    <property type="evidence" value="ECO:0007669"/>
    <property type="project" value="UniProtKB-SubCell"/>
</dbReference>
<evidence type="ECO:0000313" key="8">
    <source>
        <dbReference type="Proteomes" id="UP000005551"/>
    </source>
</evidence>
<feature type="transmembrane region" description="Helical" evidence="6">
    <location>
        <begin position="69"/>
        <end position="90"/>
    </location>
</feature>
<evidence type="ECO:0000256" key="6">
    <source>
        <dbReference type="SAM" id="Phobius"/>
    </source>
</evidence>
<feature type="transmembrane region" description="Helical" evidence="6">
    <location>
        <begin position="111"/>
        <end position="131"/>
    </location>
</feature>
<feature type="transmembrane region" description="Helical" evidence="6">
    <location>
        <begin position="390"/>
        <end position="414"/>
    </location>
</feature>
<name>I5CA03_9BACT</name>
<comment type="subcellular location">
    <subcellularLocation>
        <location evidence="1">Cell membrane</location>
        <topology evidence="1">Multi-pass membrane protein</topology>
    </subcellularLocation>
</comment>
<reference evidence="7 8" key="1">
    <citation type="submission" date="2012-05" db="EMBL/GenBank/DDBJ databases">
        <title>Genome sequence of Nitritalea halalkaliphila LW7.</title>
        <authorList>
            <person name="Jangir P.K."/>
            <person name="Singh A."/>
            <person name="Shivaji S."/>
            <person name="Sharma R."/>
        </authorList>
    </citation>
    <scope>NUCLEOTIDE SEQUENCE [LARGE SCALE GENOMIC DNA]</scope>
    <source>
        <strain evidence="7 8">LW7</strain>
    </source>
</reference>
<dbReference type="OrthoDB" id="255482at2"/>
<dbReference type="STRING" id="1189621.A3SI_01096"/>
<evidence type="ECO:0000256" key="1">
    <source>
        <dbReference type="ARBA" id="ARBA00004651"/>
    </source>
</evidence>
<keyword evidence="4 6" id="KW-1133">Transmembrane helix</keyword>
<keyword evidence="8" id="KW-1185">Reference proteome</keyword>
<keyword evidence="3 6" id="KW-0812">Transmembrane</keyword>